<dbReference type="PROSITE" id="PS51050">
    <property type="entry name" value="ZF_CW"/>
    <property type="match status" value="1"/>
</dbReference>
<protein>
    <recommendedName>
        <fullName evidence="8">Zinc finger CW-type PWWP domain protein 1</fullName>
    </recommendedName>
</protein>
<keyword evidence="1" id="KW-0479">Metal-binding</keyword>
<dbReference type="InterPro" id="IPR042778">
    <property type="entry name" value="ZCWPW1/ZCWPW2"/>
</dbReference>
<dbReference type="PROSITE" id="PS50812">
    <property type="entry name" value="PWWP"/>
    <property type="match status" value="1"/>
</dbReference>
<keyword evidence="7" id="KW-1185">Reference proteome</keyword>
<dbReference type="Gene3D" id="3.30.40.100">
    <property type="match status" value="1"/>
</dbReference>
<evidence type="ECO:0000259" key="4">
    <source>
        <dbReference type="PROSITE" id="PS50812"/>
    </source>
</evidence>
<dbReference type="PANTHER" id="PTHR15999:SF2">
    <property type="entry name" value="ZINC FINGER CW-TYPE PWWP DOMAIN PROTEIN 1"/>
    <property type="match status" value="1"/>
</dbReference>
<keyword evidence="2" id="KW-0863">Zinc-finger</keyword>
<dbReference type="PANTHER" id="PTHR15999">
    <property type="entry name" value="ZINC FINGER CW-TYPE PWWP DOMAIN PROTEIN 1"/>
    <property type="match status" value="1"/>
</dbReference>
<organism evidence="6 7">
    <name type="scientific">Iphiclides podalirius</name>
    <name type="common">scarce swallowtail</name>
    <dbReference type="NCBI Taxonomy" id="110791"/>
    <lineage>
        <taxon>Eukaryota</taxon>
        <taxon>Metazoa</taxon>
        <taxon>Ecdysozoa</taxon>
        <taxon>Arthropoda</taxon>
        <taxon>Hexapoda</taxon>
        <taxon>Insecta</taxon>
        <taxon>Pterygota</taxon>
        <taxon>Neoptera</taxon>
        <taxon>Endopterygota</taxon>
        <taxon>Lepidoptera</taxon>
        <taxon>Glossata</taxon>
        <taxon>Ditrysia</taxon>
        <taxon>Papilionoidea</taxon>
        <taxon>Papilionidae</taxon>
        <taxon>Papilioninae</taxon>
        <taxon>Iphiclides</taxon>
    </lineage>
</organism>
<reference evidence="6" key="1">
    <citation type="submission" date="2022-03" db="EMBL/GenBank/DDBJ databases">
        <authorList>
            <person name="Martin H S."/>
        </authorList>
    </citation>
    <scope>NUCLEOTIDE SEQUENCE</scope>
</reference>
<evidence type="ECO:0000313" key="7">
    <source>
        <dbReference type="Proteomes" id="UP000837857"/>
    </source>
</evidence>
<evidence type="ECO:0000313" key="6">
    <source>
        <dbReference type="EMBL" id="CAH2073536.1"/>
    </source>
</evidence>
<feature type="domain" description="PWWP" evidence="4">
    <location>
        <begin position="86"/>
        <end position="104"/>
    </location>
</feature>
<name>A0ABN8J0E5_9NEOP</name>
<sequence length="133" mass="15675">MDSQPCGLTHRERLVWLQKRRTSGLWAQCDSCNRWRYLPQVVDRYELPLKWHCRMNPDTNLADCSSPEVPIDLRDEEDLIHSRFTAGSIVWARLPGWPWWPAMVDDCPDTEQFYWLDGFTDIPVSLIDLLITV</sequence>
<evidence type="ECO:0000256" key="2">
    <source>
        <dbReference type="ARBA" id="ARBA00022771"/>
    </source>
</evidence>
<dbReference type="EMBL" id="OW152819">
    <property type="protein sequence ID" value="CAH2073536.1"/>
    <property type="molecule type" value="Genomic_DNA"/>
</dbReference>
<evidence type="ECO:0000259" key="5">
    <source>
        <dbReference type="PROSITE" id="PS51050"/>
    </source>
</evidence>
<gene>
    <name evidence="6" type="ORF">IPOD504_LOCUS15684</name>
</gene>
<dbReference type="SUPFAM" id="SSF63748">
    <property type="entry name" value="Tudor/PWWP/MBT"/>
    <property type="match status" value="1"/>
</dbReference>
<dbReference type="Gene3D" id="2.30.30.140">
    <property type="match status" value="1"/>
</dbReference>
<accession>A0ABN8J0E5</accession>
<evidence type="ECO:0000256" key="1">
    <source>
        <dbReference type="ARBA" id="ARBA00022723"/>
    </source>
</evidence>
<keyword evidence="3" id="KW-0862">Zinc</keyword>
<dbReference type="InterPro" id="IPR000313">
    <property type="entry name" value="PWWP_dom"/>
</dbReference>
<dbReference type="Proteomes" id="UP000837857">
    <property type="component" value="Chromosome 7"/>
</dbReference>
<feature type="non-terminal residue" evidence="6">
    <location>
        <position position="133"/>
    </location>
</feature>
<dbReference type="InterPro" id="IPR011124">
    <property type="entry name" value="Znf_CW"/>
</dbReference>
<proteinExistence type="predicted"/>
<feature type="domain" description="CW-type" evidence="5">
    <location>
        <begin position="20"/>
        <end position="72"/>
    </location>
</feature>
<evidence type="ECO:0008006" key="8">
    <source>
        <dbReference type="Google" id="ProtNLM"/>
    </source>
</evidence>
<dbReference type="Pfam" id="PF07496">
    <property type="entry name" value="zf-CW"/>
    <property type="match status" value="1"/>
</dbReference>
<evidence type="ECO:0000256" key="3">
    <source>
        <dbReference type="ARBA" id="ARBA00022833"/>
    </source>
</evidence>